<sequence>MASDDLAPLIPPGTARAPAQAQAHRGRMPRGFHRLIAAQFCSSLADNALLIVAIGLLAQRGLPPWWAPLLKLGSTVSYVLLAPFVGVLADAWPKARLMEVMNAVKLVAVLALLAGLHPVAAFGIVGFGAAAYAPAKYGLVTELVGPERLVRANGWIEVSVVGAALLGAVIGGALVSPQLLGQAALAPWHQALPAQAGLACGPLALSLAAVAGVYGLAGLINRRVPDSGHPLHRPPLHPVALVRDFALANRTLWHDRDGGMSLTVTTIFWGLGATLQFAVLRWAEQVLQLPLERSAGLQAMVGIGVVLGAGAAGRYVPLAAARRMLLAGVLLGAMMPLVAATTHLGTAAVLLMAVGAVGGLMVVPLNALLQHRGHVLLSPGRSIAVQGFNENASVLAMLAVYALLLKAELPIVQIMALYGLAIAGAIGALAWRERERRPGR</sequence>
<keyword evidence="10" id="KW-1185">Reference proteome</keyword>
<dbReference type="Proteomes" id="UP001365405">
    <property type="component" value="Unassembled WGS sequence"/>
</dbReference>
<protein>
    <submittedName>
        <fullName evidence="9">Lysophospholipid transporter LplT</fullName>
    </submittedName>
</protein>
<gene>
    <name evidence="9" type="primary">lplT</name>
    <name evidence="9" type="ORF">AACH10_07630</name>
</gene>
<comment type="caution">
    <text evidence="9">The sequence shown here is derived from an EMBL/GenBank/DDBJ whole genome shotgun (WGS) entry which is preliminary data.</text>
</comment>
<dbReference type="CDD" id="cd06173">
    <property type="entry name" value="MFS_MefA_like"/>
    <property type="match status" value="1"/>
</dbReference>
<evidence type="ECO:0000313" key="9">
    <source>
        <dbReference type="EMBL" id="MEK8050104.1"/>
    </source>
</evidence>
<feature type="transmembrane region" description="Helical" evidence="8">
    <location>
        <begin position="388"/>
        <end position="405"/>
    </location>
</feature>
<dbReference type="Pfam" id="PF07690">
    <property type="entry name" value="MFS_1"/>
    <property type="match status" value="1"/>
</dbReference>
<dbReference type="RefSeq" id="WP_341409771.1">
    <property type="nucleotide sequence ID" value="NZ_JBBUTH010000003.1"/>
</dbReference>
<proteinExistence type="predicted"/>
<dbReference type="SUPFAM" id="SSF103473">
    <property type="entry name" value="MFS general substrate transporter"/>
    <property type="match status" value="1"/>
</dbReference>
<feature type="transmembrane region" description="Helical" evidence="8">
    <location>
        <begin position="36"/>
        <end position="57"/>
    </location>
</feature>
<dbReference type="InterPro" id="IPR036259">
    <property type="entry name" value="MFS_trans_sf"/>
</dbReference>
<evidence type="ECO:0000256" key="2">
    <source>
        <dbReference type="ARBA" id="ARBA00022448"/>
    </source>
</evidence>
<feature type="transmembrane region" description="Helical" evidence="8">
    <location>
        <begin position="324"/>
        <end position="341"/>
    </location>
</feature>
<evidence type="ECO:0000256" key="6">
    <source>
        <dbReference type="ARBA" id="ARBA00023136"/>
    </source>
</evidence>
<feature type="transmembrane region" description="Helical" evidence="8">
    <location>
        <begin position="109"/>
        <end position="133"/>
    </location>
</feature>
<dbReference type="PANTHER" id="PTHR43266">
    <property type="entry name" value="MACROLIDE-EFFLUX PROTEIN"/>
    <property type="match status" value="1"/>
</dbReference>
<organism evidence="9 10">
    <name type="scientific">Pseudaquabacterium inlustre</name>
    <dbReference type="NCBI Taxonomy" id="2984192"/>
    <lineage>
        <taxon>Bacteria</taxon>
        <taxon>Pseudomonadati</taxon>
        <taxon>Pseudomonadota</taxon>
        <taxon>Betaproteobacteria</taxon>
        <taxon>Burkholderiales</taxon>
        <taxon>Sphaerotilaceae</taxon>
        <taxon>Pseudaquabacterium</taxon>
    </lineage>
</organism>
<feature type="transmembrane region" description="Helical" evidence="8">
    <location>
        <begin position="411"/>
        <end position="431"/>
    </location>
</feature>
<keyword evidence="6 8" id="KW-0472">Membrane</keyword>
<dbReference type="NCBIfam" id="NF008397">
    <property type="entry name" value="PRK11195.1"/>
    <property type="match status" value="1"/>
</dbReference>
<dbReference type="InterPro" id="IPR011701">
    <property type="entry name" value="MFS"/>
</dbReference>
<accession>A0ABU9CH93</accession>
<evidence type="ECO:0000256" key="8">
    <source>
        <dbReference type="SAM" id="Phobius"/>
    </source>
</evidence>
<feature type="transmembrane region" description="Helical" evidence="8">
    <location>
        <begin position="154"/>
        <end position="176"/>
    </location>
</feature>
<dbReference type="EMBL" id="JBBUTH010000003">
    <property type="protein sequence ID" value="MEK8050104.1"/>
    <property type="molecule type" value="Genomic_DNA"/>
</dbReference>
<feature type="region of interest" description="Disordered" evidence="7">
    <location>
        <begin position="1"/>
        <end position="21"/>
    </location>
</feature>
<feature type="transmembrane region" description="Helical" evidence="8">
    <location>
        <begin position="69"/>
        <end position="89"/>
    </location>
</feature>
<dbReference type="Gene3D" id="1.20.1250.20">
    <property type="entry name" value="MFS general substrate transporter like domains"/>
    <property type="match status" value="1"/>
</dbReference>
<name>A0ABU9CH93_9BURK</name>
<feature type="transmembrane region" description="Helical" evidence="8">
    <location>
        <begin position="196"/>
        <end position="217"/>
    </location>
</feature>
<keyword evidence="2" id="KW-0813">Transport</keyword>
<evidence type="ECO:0000256" key="3">
    <source>
        <dbReference type="ARBA" id="ARBA00022475"/>
    </source>
</evidence>
<comment type="subcellular location">
    <subcellularLocation>
        <location evidence="1">Cell membrane</location>
        <topology evidence="1">Multi-pass membrane protein</topology>
    </subcellularLocation>
</comment>
<feature type="transmembrane region" description="Helical" evidence="8">
    <location>
        <begin position="347"/>
        <end position="368"/>
    </location>
</feature>
<keyword evidence="5 8" id="KW-1133">Transmembrane helix</keyword>
<evidence type="ECO:0000256" key="1">
    <source>
        <dbReference type="ARBA" id="ARBA00004651"/>
    </source>
</evidence>
<keyword evidence="3" id="KW-1003">Cell membrane</keyword>
<feature type="transmembrane region" description="Helical" evidence="8">
    <location>
        <begin position="260"/>
        <end position="283"/>
    </location>
</feature>
<dbReference type="PANTHER" id="PTHR43266:SF2">
    <property type="entry name" value="MAJOR FACILITATOR SUPERFAMILY (MFS) PROFILE DOMAIN-CONTAINING PROTEIN"/>
    <property type="match status" value="1"/>
</dbReference>
<evidence type="ECO:0000256" key="7">
    <source>
        <dbReference type="SAM" id="MobiDB-lite"/>
    </source>
</evidence>
<keyword evidence="4 8" id="KW-0812">Transmembrane</keyword>
<evidence type="ECO:0000256" key="4">
    <source>
        <dbReference type="ARBA" id="ARBA00022692"/>
    </source>
</evidence>
<evidence type="ECO:0000256" key="5">
    <source>
        <dbReference type="ARBA" id="ARBA00022989"/>
    </source>
</evidence>
<reference evidence="9 10" key="1">
    <citation type="submission" date="2024-04" db="EMBL/GenBank/DDBJ databases">
        <title>Novel species of the genus Ideonella isolated from streams.</title>
        <authorList>
            <person name="Lu H."/>
        </authorList>
    </citation>
    <scope>NUCLEOTIDE SEQUENCE [LARGE SCALE GENOMIC DNA]</scope>
    <source>
        <strain evidence="9 10">DXS22W</strain>
    </source>
</reference>
<evidence type="ECO:0000313" key="10">
    <source>
        <dbReference type="Proteomes" id="UP001365405"/>
    </source>
</evidence>
<feature type="transmembrane region" description="Helical" evidence="8">
    <location>
        <begin position="295"/>
        <end position="312"/>
    </location>
</feature>